<proteinExistence type="predicted"/>
<evidence type="ECO:0000256" key="1">
    <source>
        <dbReference type="SAM" id="MobiDB-lite"/>
    </source>
</evidence>
<dbReference type="VEuPathDB" id="VectorBase:ADIR004508"/>
<dbReference type="AlphaFoldDB" id="A0A182NA32"/>
<feature type="region of interest" description="Disordered" evidence="1">
    <location>
        <begin position="1"/>
        <end position="23"/>
    </location>
</feature>
<feature type="compositionally biased region" description="Basic and acidic residues" evidence="1">
    <location>
        <begin position="49"/>
        <end position="58"/>
    </location>
</feature>
<organism evidence="2 3">
    <name type="scientific">Anopheles dirus</name>
    <dbReference type="NCBI Taxonomy" id="7168"/>
    <lineage>
        <taxon>Eukaryota</taxon>
        <taxon>Metazoa</taxon>
        <taxon>Ecdysozoa</taxon>
        <taxon>Arthropoda</taxon>
        <taxon>Hexapoda</taxon>
        <taxon>Insecta</taxon>
        <taxon>Pterygota</taxon>
        <taxon>Neoptera</taxon>
        <taxon>Endopterygota</taxon>
        <taxon>Diptera</taxon>
        <taxon>Nematocera</taxon>
        <taxon>Culicoidea</taxon>
        <taxon>Culicidae</taxon>
        <taxon>Anophelinae</taxon>
        <taxon>Anopheles</taxon>
    </lineage>
</organism>
<sequence>MSDSESESFAAATTGPYVTERKKTHSDEIAALRKMVIELQQKLEQAVQPKEEVKKEEAAASVSENVVGEASTPNRQDRNEVAGRVPDIRELREVIHPFDPKDATCPEAAMWLERFEETSEVYGWMEAVKLHCARLSLGGCAKLWWEGNQSQIKTWKSFKEALVAGFPAAENQAFYHTWLSNRKWRKDETPTEYVYVMLAMGRKGRFSEETTTSYIVNGLCDMWRRARSSPLSSMIKSITPLSKS</sequence>
<name>A0A182NA32_9DIPT</name>
<accession>A0A182NA32</accession>
<evidence type="ECO:0000313" key="2">
    <source>
        <dbReference type="EnsemblMetazoa" id="ADIR004508-PA"/>
    </source>
</evidence>
<dbReference type="STRING" id="7168.A0A182NA32"/>
<feature type="region of interest" description="Disordered" evidence="1">
    <location>
        <begin position="48"/>
        <end position="78"/>
    </location>
</feature>
<dbReference type="Proteomes" id="UP000075884">
    <property type="component" value="Unassembled WGS sequence"/>
</dbReference>
<keyword evidence="3" id="KW-1185">Reference proteome</keyword>
<protein>
    <recommendedName>
        <fullName evidence="4">Retrotransposon gag domain-containing protein</fullName>
    </recommendedName>
</protein>
<dbReference type="EnsemblMetazoa" id="ADIR004508-RA">
    <property type="protein sequence ID" value="ADIR004508-PA"/>
    <property type="gene ID" value="ADIR004508"/>
</dbReference>
<evidence type="ECO:0000313" key="3">
    <source>
        <dbReference type="Proteomes" id="UP000075884"/>
    </source>
</evidence>
<evidence type="ECO:0008006" key="4">
    <source>
        <dbReference type="Google" id="ProtNLM"/>
    </source>
</evidence>
<reference evidence="2" key="2">
    <citation type="submission" date="2020-05" db="UniProtKB">
        <authorList>
            <consortium name="EnsemblMetazoa"/>
        </authorList>
    </citation>
    <scope>IDENTIFICATION</scope>
    <source>
        <strain evidence="2">WRAIR2</strain>
    </source>
</reference>
<feature type="compositionally biased region" description="Low complexity" evidence="1">
    <location>
        <begin position="59"/>
        <end position="71"/>
    </location>
</feature>
<reference evidence="3" key="1">
    <citation type="submission" date="2013-03" db="EMBL/GenBank/DDBJ databases">
        <title>The Genome Sequence of Anopheles dirus WRAIR2.</title>
        <authorList>
            <consortium name="The Broad Institute Genomics Platform"/>
            <person name="Neafsey D.E."/>
            <person name="Walton C."/>
            <person name="Walker B."/>
            <person name="Young S.K."/>
            <person name="Zeng Q."/>
            <person name="Gargeya S."/>
            <person name="Fitzgerald M."/>
            <person name="Haas B."/>
            <person name="Abouelleil A."/>
            <person name="Allen A.W."/>
            <person name="Alvarado L."/>
            <person name="Arachchi H.M."/>
            <person name="Berlin A.M."/>
            <person name="Chapman S.B."/>
            <person name="Gainer-Dewar J."/>
            <person name="Goldberg J."/>
            <person name="Griggs A."/>
            <person name="Gujja S."/>
            <person name="Hansen M."/>
            <person name="Howarth C."/>
            <person name="Imamovic A."/>
            <person name="Ireland A."/>
            <person name="Larimer J."/>
            <person name="McCowan C."/>
            <person name="Murphy C."/>
            <person name="Pearson M."/>
            <person name="Poon T.W."/>
            <person name="Priest M."/>
            <person name="Roberts A."/>
            <person name="Saif S."/>
            <person name="Shea T."/>
            <person name="Sisk P."/>
            <person name="Sykes S."/>
            <person name="Wortman J."/>
            <person name="Nusbaum C."/>
            <person name="Birren B."/>
        </authorList>
    </citation>
    <scope>NUCLEOTIDE SEQUENCE [LARGE SCALE GENOMIC DNA]</scope>
    <source>
        <strain evidence="3">WRAIR2</strain>
    </source>
</reference>